<dbReference type="PROSITE" id="PS51411">
    <property type="entry name" value="PSP1_C"/>
    <property type="match status" value="1"/>
</dbReference>
<dbReference type="PANTHER" id="PTHR43830:SF3">
    <property type="entry name" value="PROTEIN PSP1"/>
    <property type="match status" value="1"/>
</dbReference>
<evidence type="ECO:0000259" key="2">
    <source>
        <dbReference type="PROSITE" id="PS51411"/>
    </source>
</evidence>
<dbReference type="EMBL" id="DVHH01000009">
    <property type="protein sequence ID" value="HIR54052.1"/>
    <property type="molecule type" value="Genomic_DNA"/>
</dbReference>
<dbReference type="AlphaFoldDB" id="A0A9D1IY86"/>
<dbReference type="NCBIfam" id="NF041131">
    <property type="entry name" value="RicT_YaaT_fam"/>
    <property type="match status" value="1"/>
</dbReference>
<accession>A0A9D1IY86</accession>
<evidence type="ECO:0000256" key="1">
    <source>
        <dbReference type="SAM" id="MobiDB-lite"/>
    </source>
</evidence>
<reference evidence="3" key="2">
    <citation type="journal article" date="2021" name="PeerJ">
        <title>Extensive microbial diversity within the chicken gut microbiome revealed by metagenomics and culture.</title>
        <authorList>
            <person name="Gilroy R."/>
            <person name="Ravi A."/>
            <person name="Getino M."/>
            <person name="Pursley I."/>
            <person name="Horton D.L."/>
            <person name="Alikhan N.F."/>
            <person name="Baker D."/>
            <person name="Gharbi K."/>
            <person name="Hall N."/>
            <person name="Watson M."/>
            <person name="Adriaenssens E.M."/>
            <person name="Foster-Nyarko E."/>
            <person name="Jarju S."/>
            <person name="Secka A."/>
            <person name="Antonio M."/>
            <person name="Oren A."/>
            <person name="Chaudhuri R.R."/>
            <person name="La Ragione R."/>
            <person name="Hildebrand F."/>
            <person name="Pallen M.J."/>
        </authorList>
    </citation>
    <scope>NUCLEOTIDE SEQUENCE</scope>
    <source>
        <strain evidence="3">ChiGjej3B3-7149</strain>
    </source>
</reference>
<dbReference type="Proteomes" id="UP000824238">
    <property type="component" value="Unassembled WGS sequence"/>
</dbReference>
<organism evidence="3 4">
    <name type="scientific">Candidatus Scatomorpha intestinigallinarum</name>
    <dbReference type="NCBI Taxonomy" id="2840923"/>
    <lineage>
        <taxon>Bacteria</taxon>
        <taxon>Bacillati</taxon>
        <taxon>Bacillota</taxon>
        <taxon>Clostridia</taxon>
        <taxon>Eubacteriales</taxon>
        <taxon>Candidatus Scatomorpha</taxon>
    </lineage>
</organism>
<reference evidence="3" key="1">
    <citation type="submission" date="2020-10" db="EMBL/GenBank/DDBJ databases">
        <authorList>
            <person name="Gilroy R."/>
        </authorList>
    </citation>
    <scope>NUCLEOTIDE SEQUENCE</scope>
    <source>
        <strain evidence="3">ChiGjej3B3-7149</strain>
    </source>
</reference>
<feature type="region of interest" description="Disordered" evidence="1">
    <location>
        <begin position="266"/>
        <end position="421"/>
    </location>
</feature>
<name>A0A9D1IY86_9FIRM</name>
<dbReference type="GO" id="GO:0005737">
    <property type="term" value="C:cytoplasm"/>
    <property type="evidence" value="ECO:0007669"/>
    <property type="project" value="TreeGrafter"/>
</dbReference>
<feature type="compositionally biased region" description="Basic residues" evidence="1">
    <location>
        <begin position="328"/>
        <end position="337"/>
    </location>
</feature>
<evidence type="ECO:0000313" key="3">
    <source>
        <dbReference type="EMBL" id="HIR54052.1"/>
    </source>
</evidence>
<gene>
    <name evidence="3" type="ORF">IAD36_00390</name>
</gene>
<feature type="domain" description="PSP1 C-terminal" evidence="2">
    <location>
        <begin position="61"/>
        <end position="146"/>
    </location>
</feature>
<evidence type="ECO:0000313" key="4">
    <source>
        <dbReference type="Proteomes" id="UP000824238"/>
    </source>
</evidence>
<comment type="caution">
    <text evidence="3">The sequence shown here is derived from an EMBL/GenBank/DDBJ whole genome shotgun (WGS) entry which is preliminary data.</text>
</comment>
<dbReference type="Pfam" id="PF04468">
    <property type="entry name" value="PSP1"/>
    <property type="match status" value="1"/>
</dbReference>
<dbReference type="InterPro" id="IPR007557">
    <property type="entry name" value="PSP1_C"/>
</dbReference>
<sequence>MTEVVSVKFKNRGKTYYFAAAGNNVSPGQDVIVETSKGLEFAQCVMGNHYVPDEKVIPPIRPVVRIATENDLRVAEINKNREREAFGICKKKIEDHGLDMKLVDVECSFEGNKITFFFTSDGRVDFRELVKDLASVFRNRIELRQIGVRDEAKMLGGIGICGRPFCCSQFLDDFQPVSTKMAKIQSMSLNPSKISGTCGRLMCCLRYEEEAYEDLVKTVPKNGAFVETPAGYGNVTQVNLLRRTVKVKLDGEGEDVFKTYSADEVAAIPGGRPKPGEPLPQLLKNRPAPERAEEEPEAAAEAKPRFYPVEAAESEPAARKPASEVPVRKRQGGRGRGKRQDAKPAPDKEPREHREPKEPREPKEQREPRPRREQNRAQAPREPKEPKEGAKERGEGQSRRPSNRRRRPQGGKPKQPKQGEE</sequence>
<protein>
    <recommendedName>
        <fullName evidence="2">PSP1 C-terminal domain-containing protein</fullName>
    </recommendedName>
</protein>
<feature type="compositionally biased region" description="Basic and acidic residues" evidence="1">
    <location>
        <begin position="338"/>
        <end position="398"/>
    </location>
</feature>
<proteinExistence type="predicted"/>
<dbReference type="InterPro" id="IPR047767">
    <property type="entry name" value="PSP1-like"/>
</dbReference>
<dbReference type="PANTHER" id="PTHR43830">
    <property type="entry name" value="PROTEIN PSP1"/>
    <property type="match status" value="1"/>
</dbReference>